<comment type="similarity">
    <text evidence="2 8 9">Belongs to the dihydrofolate reductase family.</text>
</comment>
<dbReference type="PANTHER" id="PTHR48069">
    <property type="entry name" value="DIHYDROFOLATE REDUCTASE"/>
    <property type="match status" value="1"/>
</dbReference>
<dbReference type="AlphaFoldDB" id="A0A662ZFR2"/>
<dbReference type="FunFam" id="3.40.430.10:FF:000001">
    <property type="entry name" value="Dihydrofolate reductase"/>
    <property type="match status" value="1"/>
</dbReference>
<evidence type="ECO:0000256" key="5">
    <source>
        <dbReference type="ARBA" id="ARBA00022857"/>
    </source>
</evidence>
<dbReference type="GO" id="GO:0070401">
    <property type="term" value="F:NADP+ binding"/>
    <property type="evidence" value="ECO:0007669"/>
    <property type="project" value="UniProtKB-ARBA"/>
</dbReference>
<dbReference type="PANTHER" id="PTHR48069:SF3">
    <property type="entry name" value="DIHYDROFOLATE REDUCTASE"/>
    <property type="match status" value="1"/>
</dbReference>
<dbReference type="InterPro" id="IPR017925">
    <property type="entry name" value="DHFR_CS"/>
</dbReference>
<dbReference type="RefSeq" id="WP_093139954.1">
    <property type="nucleotide sequence ID" value="NZ_FOXF01000002.1"/>
</dbReference>
<dbReference type="NCBIfam" id="NF008037">
    <property type="entry name" value="PRK10769.1"/>
    <property type="match status" value="1"/>
</dbReference>
<comment type="function">
    <text evidence="7 8">Key enzyme in folate metabolism. Catalyzes an essential reaction for de novo glycine and purine synthesis, and for DNA precursor synthesis.</text>
</comment>
<dbReference type="GO" id="GO:0006730">
    <property type="term" value="P:one-carbon metabolic process"/>
    <property type="evidence" value="ECO:0007669"/>
    <property type="project" value="UniProtKB-KW"/>
</dbReference>
<evidence type="ECO:0000313" key="11">
    <source>
        <dbReference type="EMBL" id="SFP00112.1"/>
    </source>
</evidence>
<evidence type="ECO:0000256" key="7">
    <source>
        <dbReference type="ARBA" id="ARBA00025067"/>
    </source>
</evidence>
<dbReference type="GO" id="GO:0046654">
    <property type="term" value="P:tetrahydrofolate biosynthetic process"/>
    <property type="evidence" value="ECO:0007669"/>
    <property type="project" value="UniProtKB-UniPathway"/>
</dbReference>
<dbReference type="Proteomes" id="UP000243745">
    <property type="component" value="Unassembled WGS sequence"/>
</dbReference>
<dbReference type="SUPFAM" id="SSF53597">
    <property type="entry name" value="Dihydrofolate reductase-like"/>
    <property type="match status" value="1"/>
</dbReference>
<proteinExistence type="inferred from homology"/>
<dbReference type="GO" id="GO:0046655">
    <property type="term" value="P:folic acid metabolic process"/>
    <property type="evidence" value="ECO:0007669"/>
    <property type="project" value="TreeGrafter"/>
</dbReference>
<organism evidence="11 12">
    <name type="scientific">Ruminobacter amylophilus</name>
    <dbReference type="NCBI Taxonomy" id="867"/>
    <lineage>
        <taxon>Bacteria</taxon>
        <taxon>Pseudomonadati</taxon>
        <taxon>Pseudomonadota</taxon>
        <taxon>Gammaproteobacteria</taxon>
        <taxon>Aeromonadales</taxon>
        <taxon>Succinivibrionaceae</taxon>
        <taxon>Ruminobacter</taxon>
    </lineage>
</organism>
<dbReference type="EMBL" id="FOXF01000002">
    <property type="protein sequence ID" value="SFP00112.1"/>
    <property type="molecule type" value="Genomic_DNA"/>
</dbReference>
<dbReference type="UniPathway" id="UPA00077">
    <property type="reaction ID" value="UER00158"/>
</dbReference>
<dbReference type="GO" id="GO:0005829">
    <property type="term" value="C:cytosol"/>
    <property type="evidence" value="ECO:0007669"/>
    <property type="project" value="TreeGrafter"/>
</dbReference>
<accession>A0A662ZFR2</accession>
<evidence type="ECO:0000256" key="2">
    <source>
        <dbReference type="ARBA" id="ARBA00009539"/>
    </source>
</evidence>
<dbReference type="PIRSF" id="PIRSF000194">
    <property type="entry name" value="DHFR"/>
    <property type="match status" value="1"/>
</dbReference>
<dbReference type="InterPro" id="IPR024072">
    <property type="entry name" value="DHFR-like_dom_sf"/>
</dbReference>
<evidence type="ECO:0000256" key="3">
    <source>
        <dbReference type="ARBA" id="ARBA00012856"/>
    </source>
</evidence>
<dbReference type="PROSITE" id="PS51330">
    <property type="entry name" value="DHFR_2"/>
    <property type="match status" value="1"/>
</dbReference>
<protein>
    <recommendedName>
        <fullName evidence="3 8">Dihydrofolate reductase</fullName>
        <ecNumber evidence="3 8">1.5.1.3</ecNumber>
    </recommendedName>
</protein>
<evidence type="ECO:0000313" key="12">
    <source>
        <dbReference type="Proteomes" id="UP000243745"/>
    </source>
</evidence>
<dbReference type="PRINTS" id="PR00070">
    <property type="entry name" value="DHFR"/>
</dbReference>
<dbReference type="CDD" id="cd00209">
    <property type="entry name" value="DHFR"/>
    <property type="match status" value="1"/>
</dbReference>
<dbReference type="GO" id="GO:0046452">
    <property type="term" value="P:dihydrofolate metabolic process"/>
    <property type="evidence" value="ECO:0007669"/>
    <property type="project" value="TreeGrafter"/>
</dbReference>
<dbReference type="Gene3D" id="3.40.430.10">
    <property type="entry name" value="Dihydrofolate Reductase, subunit A"/>
    <property type="match status" value="1"/>
</dbReference>
<evidence type="ECO:0000259" key="10">
    <source>
        <dbReference type="PROSITE" id="PS51330"/>
    </source>
</evidence>
<evidence type="ECO:0000256" key="9">
    <source>
        <dbReference type="RuleBase" id="RU004474"/>
    </source>
</evidence>
<keyword evidence="6 8" id="KW-0560">Oxidoreductase</keyword>
<feature type="domain" description="DHFR" evidence="10">
    <location>
        <begin position="2"/>
        <end position="161"/>
    </location>
</feature>
<dbReference type="InterPro" id="IPR012259">
    <property type="entry name" value="DHFR"/>
</dbReference>
<dbReference type="EC" id="1.5.1.3" evidence="3 8"/>
<name>A0A662ZFR2_9GAMM</name>
<reference evidence="11 12" key="1">
    <citation type="submission" date="2016-10" db="EMBL/GenBank/DDBJ databases">
        <authorList>
            <person name="Varghese N."/>
            <person name="Submissions S."/>
        </authorList>
    </citation>
    <scope>NUCLEOTIDE SEQUENCE [LARGE SCALE GENOMIC DNA]</scope>
    <source>
        <strain evidence="11 12">DSM 1361</strain>
    </source>
</reference>
<comment type="catalytic activity">
    <reaction evidence="8">
        <text>(6S)-5,6,7,8-tetrahydrofolate + NADP(+) = 7,8-dihydrofolate + NADPH + H(+)</text>
        <dbReference type="Rhea" id="RHEA:15009"/>
        <dbReference type="ChEBI" id="CHEBI:15378"/>
        <dbReference type="ChEBI" id="CHEBI:57451"/>
        <dbReference type="ChEBI" id="CHEBI:57453"/>
        <dbReference type="ChEBI" id="CHEBI:57783"/>
        <dbReference type="ChEBI" id="CHEBI:58349"/>
        <dbReference type="EC" id="1.5.1.3"/>
    </reaction>
</comment>
<comment type="pathway">
    <text evidence="1 8">Cofactor biosynthesis; tetrahydrofolate biosynthesis; 5,6,7,8-tetrahydrofolate from 7,8-dihydrofolate: step 1/1.</text>
</comment>
<evidence type="ECO:0000256" key="6">
    <source>
        <dbReference type="ARBA" id="ARBA00023002"/>
    </source>
</evidence>
<keyword evidence="12" id="KW-1185">Reference proteome</keyword>
<evidence type="ECO:0000256" key="1">
    <source>
        <dbReference type="ARBA" id="ARBA00004903"/>
    </source>
</evidence>
<sequence>MILSIIVAHTRNMVIGKDGGMPWSLPADLAYFKRTTMGSPVLMGSRTFKSIGRPLPGRLNIVLTSNPQSSENPNLKYVKTVEEAFEAAKNASELFVIGGGSIYKQFIDRADRLYITLINTDIEGDTYFPEYNRNSYKIIRTEHYSADEKNKYDLDFITYEKIR</sequence>
<dbReference type="Pfam" id="PF00186">
    <property type="entry name" value="DHFR_1"/>
    <property type="match status" value="1"/>
</dbReference>
<gene>
    <name evidence="11" type="ORF">SAMN02910344_00125</name>
</gene>
<dbReference type="GO" id="GO:0004146">
    <property type="term" value="F:dihydrofolate reductase activity"/>
    <property type="evidence" value="ECO:0007669"/>
    <property type="project" value="UniProtKB-EC"/>
</dbReference>
<keyword evidence="4 8" id="KW-0554">One-carbon metabolism</keyword>
<evidence type="ECO:0000256" key="8">
    <source>
        <dbReference type="PIRNR" id="PIRNR000194"/>
    </source>
</evidence>
<dbReference type="PROSITE" id="PS00075">
    <property type="entry name" value="DHFR_1"/>
    <property type="match status" value="1"/>
</dbReference>
<dbReference type="OrthoDB" id="9804315at2"/>
<dbReference type="InterPro" id="IPR001796">
    <property type="entry name" value="DHFR_dom"/>
</dbReference>
<keyword evidence="5 8" id="KW-0521">NADP</keyword>
<evidence type="ECO:0000256" key="4">
    <source>
        <dbReference type="ARBA" id="ARBA00022563"/>
    </source>
</evidence>